<dbReference type="VEuPathDB" id="CryptoDB:Cvel_14700"/>
<dbReference type="PANTHER" id="PTHR21228:SF40">
    <property type="entry name" value="LD45607P"/>
    <property type="match status" value="1"/>
</dbReference>
<feature type="domain" description="RNA-editing substrate-binding complex 6 protein" evidence="1">
    <location>
        <begin position="143"/>
        <end position="322"/>
    </location>
</feature>
<dbReference type="GO" id="GO:0000963">
    <property type="term" value="P:mitochondrial RNA processing"/>
    <property type="evidence" value="ECO:0007669"/>
    <property type="project" value="TreeGrafter"/>
</dbReference>
<dbReference type="EMBL" id="CDMZ01000061">
    <property type="protein sequence ID" value="CEM05696.1"/>
    <property type="molecule type" value="Genomic_DNA"/>
</dbReference>
<protein>
    <recommendedName>
        <fullName evidence="1">RNA-editing substrate-binding complex 6 protein domain-containing protein</fullName>
    </recommendedName>
</protein>
<sequence length="541" mass="61487">MSFTTSCLLRPVCTLTRKSAVSFLPPCAVSPSLVSFSRCLHDSVDRINAVRELERPADVLQFFALNSDMDTETLEATLRSLARKANNERETSKALMNDEKFQRLVAAVAGRLEDADARLLARIASAAAIFPFRSPELLDLGQRVAEVSSRRENAFSSRHLASLSFGLAVLGIRDPALVEFVRLETLKTIHDFGPRDLHTLLEALRQWHFFNRELLDLICEKMVDEVNRFTSRDVVDTLRVLSLTGLARGFLIRRLSSLAFEALEQFTPPQLIRVAYSLARLRFLTVQNLEEVLDALAPHIGSLGPVQTADLLHTMAMLDYGENEELLGKLVDQFASQQCRSILPLVDFLHAMCVFELYKENPEAFKTALQRVLSSPVTKNRMVLMKLSEVLSCYEVEELRERLPRVEIPSLWRGACDECDRLEQEKTESLKMFAEVAMVTDLLRGKFKLPWTRNARRGPYYLDFLDEETGIVLEVDAVSRPVTRALKHRNLKALGLKPVSMGYWQWRRARSEDDQILLLKAKLEEPLVDVGRLERLEESGQ</sequence>
<name>A0A0G4F1C6_9ALVE</name>
<evidence type="ECO:0000259" key="1">
    <source>
        <dbReference type="Pfam" id="PF26188"/>
    </source>
</evidence>
<accession>A0A0G4F1C6</accession>
<dbReference type="GO" id="GO:0044528">
    <property type="term" value="P:regulation of mitochondrial mRNA stability"/>
    <property type="evidence" value="ECO:0007669"/>
    <property type="project" value="TreeGrafter"/>
</dbReference>
<dbReference type="AlphaFoldDB" id="A0A0G4F1C6"/>
<dbReference type="InterPro" id="IPR050870">
    <property type="entry name" value="FAST_kinase"/>
</dbReference>
<dbReference type="PhylomeDB" id="A0A0G4F1C6"/>
<evidence type="ECO:0000313" key="2">
    <source>
        <dbReference type="EMBL" id="CEM05696.1"/>
    </source>
</evidence>
<dbReference type="InterPro" id="IPR058917">
    <property type="entry name" value="RESC6_dom"/>
</dbReference>
<dbReference type="GO" id="GO:0005759">
    <property type="term" value="C:mitochondrial matrix"/>
    <property type="evidence" value="ECO:0007669"/>
    <property type="project" value="TreeGrafter"/>
</dbReference>
<dbReference type="GO" id="GO:0003723">
    <property type="term" value="F:RNA binding"/>
    <property type="evidence" value="ECO:0007669"/>
    <property type="project" value="TreeGrafter"/>
</dbReference>
<dbReference type="PANTHER" id="PTHR21228">
    <property type="entry name" value="FAST LEU-RICH DOMAIN-CONTAINING"/>
    <property type="match status" value="1"/>
</dbReference>
<dbReference type="GO" id="GO:0035770">
    <property type="term" value="C:ribonucleoprotein granule"/>
    <property type="evidence" value="ECO:0007669"/>
    <property type="project" value="TreeGrafter"/>
</dbReference>
<organism evidence="2">
    <name type="scientific">Chromera velia CCMP2878</name>
    <dbReference type="NCBI Taxonomy" id="1169474"/>
    <lineage>
        <taxon>Eukaryota</taxon>
        <taxon>Sar</taxon>
        <taxon>Alveolata</taxon>
        <taxon>Colpodellida</taxon>
        <taxon>Chromeraceae</taxon>
        <taxon>Chromera</taxon>
    </lineage>
</organism>
<proteinExistence type="predicted"/>
<dbReference type="Pfam" id="PF26188">
    <property type="entry name" value="RESC6"/>
    <property type="match status" value="1"/>
</dbReference>
<reference evidence="2" key="1">
    <citation type="submission" date="2014-11" db="EMBL/GenBank/DDBJ databases">
        <authorList>
            <person name="Otto D Thomas"/>
            <person name="Naeem Raeece"/>
        </authorList>
    </citation>
    <scope>NUCLEOTIDE SEQUENCE</scope>
</reference>
<gene>
    <name evidence="2" type="ORF">Cvel_14700</name>
</gene>